<evidence type="ECO:0000313" key="2">
    <source>
        <dbReference type="Proteomes" id="UP000008311"/>
    </source>
</evidence>
<dbReference type="EMBL" id="EQ973946">
    <property type="protein sequence ID" value="EEF37560.1"/>
    <property type="molecule type" value="Genomic_DNA"/>
</dbReference>
<reference evidence="2" key="1">
    <citation type="journal article" date="2010" name="Nat. Biotechnol.">
        <title>Draft genome sequence of the oilseed species Ricinus communis.</title>
        <authorList>
            <person name="Chan A.P."/>
            <person name="Crabtree J."/>
            <person name="Zhao Q."/>
            <person name="Lorenzi H."/>
            <person name="Orvis J."/>
            <person name="Puiu D."/>
            <person name="Melake-Berhan A."/>
            <person name="Jones K.M."/>
            <person name="Redman J."/>
            <person name="Chen G."/>
            <person name="Cahoon E.B."/>
            <person name="Gedil M."/>
            <person name="Stanke M."/>
            <person name="Haas B.J."/>
            <person name="Wortman J.R."/>
            <person name="Fraser-Liggett C.M."/>
            <person name="Ravel J."/>
            <person name="Rabinowicz P.D."/>
        </authorList>
    </citation>
    <scope>NUCLEOTIDE SEQUENCE [LARGE SCALE GENOMIC DNA]</scope>
    <source>
        <strain evidence="2">cv. Hale</strain>
    </source>
</reference>
<dbReference type="AlphaFoldDB" id="B9SFS1"/>
<sequence>MREAGGELNLKVTKDLGRSLSGWSASALYLAGQMFFQLGKDRILGELLVGAGAIFVKESVGTCRMEKGLHFGLTVRSGMAFRLWRSHLN</sequence>
<proteinExistence type="predicted"/>
<organism evidence="1 2">
    <name type="scientific">Ricinus communis</name>
    <name type="common">Castor bean</name>
    <dbReference type="NCBI Taxonomy" id="3988"/>
    <lineage>
        <taxon>Eukaryota</taxon>
        <taxon>Viridiplantae</taxon>
        <taxon>Streptophyta</taxon>
        <taxon>Embryophyta</taxon>
        <taxon>Tracheophyta</taxon>
        <taxon>Spermatophyta</taxon>
        <taxon>Magnoliopsida</taxon>
        <taxon>eudicotyledons</taxon>
        <taxon>Gunneridae</taxon>
        <taxon>Pentapetalae</taxon>
        <taxon>rosids</taxon>
        <taxon>fabids</taxon>
        <taxon>Malpighiales</taxon>
        <taxon>Euphorbiaceae</taxon>
        <taxon>Acalyphoideae</taxon>
        <taxon>Acalypheae</taxon>
        <taxon>Ricinus</taxon>
    </lineage>
</organism>
<name>B9SFS1_RICCO</name>
<gene>
    <name evidence="1" type="ORF">RCOM_1226490</name>
</gene>
<evidence type="ECO:0000313" key="1">
    <source>
        <dbReference type="EMBL" id="EEF37560.1"/>
    </source>
</evidence>
<keyword evidence="2" id="KW-1185">Reference proteome</keyword>
<protein>
    <submittedName>
        <fullName evidence="1">Uncharacterized protein</fullName>
    </submittedName>
</protein>
<dbReference type="Proteomes" id="UP000008311">
    <property type="component" value="Unassembled WGS sequence"/>
</dbReference>
<dbReference type="InParanoid" id="B9SFS1"/>
<accession>B9SFS1</accession>